<organism evidence="2 3">
    <name type="scientific">Nesterenkonia cremea</name>
    <dbReference type="NCBI Taxonomy" id="1882340"/>
    <lineage>
        <taxon>Bacteria</taxon>
        <taxon>Bacillati</taxon>
        <taxon>Actinomycetota</taxon>
        <taxon>Actinomycetes</taxon>
        <taxon>Micrococcales</taxon>
        <taxon>Micrococcaceae</taxon>
        <taxon>Nesterenkonia</taxon>
    </lineage>
</organism>
<name>A0A917ENN3_9MICC</name>
<sequence length="221" mass="24974">MFAGWRRRRRQNKVKPGDGHHLRPFRWWHLAHRSLFHLRMEGVAAEPQDRRRVYAVSLSHFDLDEKVHLYCHGRHEAESTLPAAFPVPGGHIEVAASTFGVKRMHYVPQDGSPERQLTPDADSNEGYRARFAARHPLASRMIGFVSLVVLVVALLLGIPQLLEELTSIEDVADVVGTFSSPLHLPAWANTALIVAAALASFERALRLRHNWLLDGDMDLDF</sequence>
<proteinExistence type="predicted"/>
<evidence type="ECO:0000313" key="3">
    <source>
        <dbReference type="Proteomes" id="UP000633136"/>
    </source>
</evidence>
<comment type="caution">
    <text evidence="2">The sequence shown here is derived from an EMBL/GenBank/DDBJ whole genome shotgun (WGS) entry which is preliminary data.</text>
</comment>
<keyword evidence="1" id="KW-1133">Transmembrane helix</keyword>
<keyword evidence="1" id="KW-0812">Transmembrane</keyword>
<feature type="transmembrane region" description="Helical" evidence="1">
    <location>
        <begin position="182"/>
        <end position="201"/>
    </location>
</feature>
<protein>
    <submittedName>
        <fullName evidence="2">Uncharacterized protein</fullName>
    </submittedName>
</protein>
<keyword evidence="3" id="KW-1185">Reference proteome</keyword>
<keyword evidence="1" id="KW-0472">Membrane</keyword>
<reference evidence="2" key="2">
    <citation type="submission" date="2020-09" db="EMBL/GenBank/DDBJ databases">
        <authorList>
            <person name="Sun Q."/>
            <person name="Zhou Y."/>
        </authorList>
    </citation>
    <scope>NUCLEOTIDE SEQUENCE</scope>
    <source>
        <strain evidence="2">CGMCC 1.15388</strain>
    </source>
</reference>
<feature type="transmembrane region" description="Helical" evidence="1">
    <location>
        <begin position="137"/>
        <end position="162"/>
    </location>
</feature>
<dbReference type="Proteomes" id="UP000633136">
    <property type="component" value="Unassembled WGS sequence"/>
</dbReference>
<evidence type="ECO:0000256" key="1">
    <source>
        <dbReference type="SAM" id="Phobius"/>
    </source>
</evidence>
<dbReference type="AlphaFoldDB" id="A0A917ENN3"/>
<gene>
    <name evidence="2" type="ORF">GCM10011401_03720</name>
</gene>
<accession>A0A917ENN3</accession>
<evidence type="ECO:0000313" key="2">
    <source>
        <dbReference type="EMBL" id="GGE60109.1"/>
    </source>
</evidence>
<reference evidence="2" key="1">
    <citation type="journal article" date="2014" name="Int. J. Syst. Evol. Microbiol.">
        <title>Complete genome sequence of Corynebacterium casei LMG S-19264T (=DSM 44701T), isolated from a smear-ripened cheese.</title>
        <authorList>
            <consortium name="US DOE Joint Genome Institute (JGI-PGF)"/>
            <person name="Walter F."/>
            <person name="Albersmeier A."/>
            <person name="Kalinowski J."/>
            <person name="Ruckert C."/>
        </authorList>
    </citation>
    <scope>NUCLEOTIDE SEQUENCE</scope>
    <source>
        <strain evidence="2">CGMCC 1.15388</strain>
    </source>
</reference>
<dbReference type="EMBL" id="BMIS01000001">
    <property type="protein sequence ID" value="GGE60109.1"/>
    <property type="molecule type" value="Genomic_DNA"/>
</dbReference>